<keyword evidence="1" id="KW-0732">Signal</keyword>
<reference evidence="2 3" key="1">
    <citation type="submission" date="2014-08" db="EMBL/GenBank/DDBJ databases">
        <authorList>
            <person name="Moulin Lionel"/>
        </authorList>
    </citation>
    <scope>NUCLEOTIDE SEQUENCE [LARGE SCALE GENOMIC DNA]</scope>
</reference>
<organism evidence="2 3">
    <name type="scientific">Mesorhizobium plurifarium</name>
    <dbReference type="NCBI Taxonomy" id="69974"/>
    <lineage>
        <taxon>Bacteria</taxon>
        <taxon>Pseudomonadati</taxon>
        <taxon>Pseudomonadota</taxon>
        <taxon>Alphaproteobacteria</taxon>
        <taxon>Hyphomicrobiales</taxon>
        <taxon>Phyllobacteriaceae</taxon>
        <taxon>Mesorhizobium</taxon>
    </lineage>
</organism>
<dbReference type="Proteomes" id="UP000046122">
    <property type="component" value="Unassembled WGS sequence"/>
</dbReference>
<protein>
    <submittedName>
        <fullName evidence="2">Uncharacterized protein</fullName>
    </submittedName>
</protein>
<evidence type="ECO:0000313" key="3">
    <source>
        <dbReference type="Proteomes" id="UP000046122"/>
    </source>
</evidence>
<gene>
    <name evidence="2" type="ORF">MPL3365_200018</name>
</gene>
<sequence>MVLAFQKGDFMTVSKAMAVAALVAATTLGASVARADDMLGSYVARISDRDHRASDGYPLGSAAQMVRQDRANWHKFHRRDSDDQGDPWFRSDGSRADLQRMLERGGAMSSATRRAIVNGEPLIEVDVYPDSVRVSIIED</sequence>
<evidence type="ECO:0000313" key="2">
    <source>
        <dbReference type="EMBL" id="CDX55385.1"/>
    </source>
</evidence>
<name>A0A090G9F2_MESPL</name>
<accession>A0A090G9F2</accession>
<feature type="signal peptide" evidence="1">
    <location>
        <begin position="1"/>
        <end position="35"/>
    </location>
</feature>
<dbReference type="AlphaFoldDB" id="A0A090G9F2"/>
<feature type="chain" id="PRO_5001856527" evidence="1">
    <location>
        <begin position="36"/>
        <end position="139"/>
    </location>
</feature>
<dbReference type="EMBL" id="CCNE01000013">
    <property type="protein sequence ID" value="CDX55385.1"/>
    <property type="molecule type" value="Genomic_DNA"/>
</dbReference>
<proteinExistence type="predicted"/>
<evidence type="ECO:0000256" key="1">
    <source>
        <dbReference type="SAM" id="SignalP"/>
    </source>
</evidence>